<keyword evidence="1" id="KW-0732">Signal</keyword>
<dbReference type="InterPro" id="IPR012334">
    <property type="entry name" value="Pectin_lyas_fold"/>
</dbReference>
<feature type="chain" id="PRO_5007296938" description="Pectinesterase" evidence="1">
    <location>
        <begin position="23"/>
        <end position="188"/>
    </location>
</feature>
<dbReference type="InterPro" id="IPR011050">
    <property type="entry name" value="Pectin_lyase_fold/virulence"/>
</dbReference>
<evidence type="ECO:0000256" key="1">
    <source>
        <dbReference type="SAM" id="SignalP"/>
    </source>
</evidence>
<dbReference type="Gene3D" id="2.160.20.10">
    <property type="entry name" value="Single-stranded right-handed beta-helix, Pectin lyase-like"/>
    <property type="match status" value="1"/>
</dbReference>
<evidence type="ECO:0000313" key="3">
    <source>
        <dbReference type="Proteomes" id="UP000073492"/>
    </source>
</evidence>
<gene>
    <name evidence="2" type="ORF">AC579_7513</name>
</gene>
<evidence type="ECO:0008006" key="4">
    <source>
        <dbReference type="Google" id="ProtNLM"/>
    </source>
</evidence>
<keyword evidence="3" id="KW-1185">Reference proteome</keyword>
<dbReference type="EMBL" id="LFZO01000782">
    <property type="protein sequence ID" value="KXS97410.1"/>
    <property type="molecule type" value="Genomic_DNA"/>
</dbReference>
<dbReference type="Proteomes" id="UP000073492">
    <property type="component" value="Unassembled WGS sequence"/>
</dbReference>
<protein>
    <recommendedName>
        <fullName evidence="4">Pectinesterase</fullName>
    </recommendedName>
</protein>
<reference evidence="2 3" key="1">
    <citation type="submission" date="2015-07" db="EMBL/GenBank/DDBJ databases">
        <title>Comparative genomics of the Sigatoka disease complex on banana suggests a link between parallel evolutionary changes in Pseudocercospora fijiensis and Pseudocercospora eumusae and increased virulence on the banana host.</title>
        <authorList>
            <person name="Chang T.-C."/>
            <person name="Salvucci A."/>
            <person name="Crous P.W."/>
            <person name="Stergiopoulos I."/>
        </authorList>
    </citation>
    <scope>NUCLEOTIDE SEQUENCE [LARGE SCALE GENOMIC DNA]</scope>
    <source>
        <strain evidence="2 3">CBS 116634</strain>
    </source>
</reference>
<dbReference type="OrthoDB" id="2019149at2759"/>
<dbReference type="SUPFAM" id="SSF51126">
    <property type="entry name" value="Pectin lyase-like"/>
    <property type="match status" value="1"/>
</dbReference>
<feature type="signal peptide" evidence="1">
    <location>
        <begin position="1"/>
        <end position="22"/>
    </location>
</feature>
<dbReference type="STRING" id="113226.A0A139H4J8"/>
<comment type="caution">
    <text evidence="2">The sequence shown here is derived from an EMBL/GenBank/DDBJ whole genome shotgun (WGS) entry which is preliminary data.</text>
</comment>
<dbReference type="AlphaFoldDB" id="A0A139H4J8"/>
<organism evidence="2 3">
    <name type="scientific">Pseudocercospora musae</name>
    <dbReference type="NCBI Taxonomy" id="113226"/>
    <lineage>
        <taxon>Eukaryota</taxon>
        <taxon>Fungi</taxon>
        <taxon>Dikarya</taxon>
        <taxon>Ascomycota</taxon>
        <taxon>Pezizomycotina</taxon>
        <taxon>Dothideomycetes</taxon>
        <taxon>Dothideomycetidae</taxon>
        <taxon>Mycosphaerellales</taxon>
        <taxon>Mycosphaerellaceae</taxon>
        <taxon>Pseudocercospora</taxon>
    </lineage>
</organism>
<accession>A0A139H4J8</accession>
<name>A0A139H4J8_9PEZI</name>
<sequence length="188" mass="19926">MLLHHPSSLLLLSSSHSALSLASYDRAACQYPSQDPLQGCPPNTVLVGPNTQYETIQAAIRSIGPKNTGNASHTILIPPGNYTEQLNITHSAPLTLLGVTIYPNDATKNAVNIIWHNATGTNTTGSYDNAYTSTLTVAPTLNAGLTGSGPTGFPVPKGFMSGSWGMWICMGVWLLDRRILCTASERSG</sequence>
<evidence type="ECO:0000313" key="2">
    <source>
        <dbReference type="EMBL" id="KXS97410.1"/>
    </source>
</evidence>
<proteinExistence type="predicted"/>